<dbReference type="AlphaFoldDB" id="F8LE96"/>
<organism evidence="1">
    <name type="scientific">Waddlia chondrophila 2032/99</name>
    <dbReference type="NCBI Taxonomy" id="765953"/>
    <lineage>
        <taxon>Bacteria</taxon>
        <taxon>Pseudomonadati</taxon>
        <taxon>Chlamydiota</taxon>
        <taxon>Chlamydiia</taxon>
        <taxon>Parachlamydiales</taxon>
        <taxon>Waddliaceae</taxon>
        <taxon>Waddlia</taxon>
    </lineage>
</organism>
<gene>
    <name evidence="1" type="ORF">WCH_AX06750</name>
</gene>
<evidence type="ECO:0000313" key="1">
    <source>
        <dbReference type="EMBL" id="CCB91811.1"/>
    </source>
</evidence>
<accession>F8LE96</accession>
<sequence>MHFYKRVYDPAIGQWLTPDPLGFADGPNLYAYVHNNPLKFCDPYGLSMKEFFKGFAASAAQVGAACVVKWAIVGAVTFACPPAGAAVSSAMTAYSVGMTAYSVGKCAYDNYDTLQEIGDAALAGDLGQIAAWGIDAVCSMSYEQLGSLAFDAVSIAAPVARAKGAKVAADAKTASVAASAEKVAKAAPVVGSTKNSLPTKLDLDALSKAGQEWDRGGLTRAGRALDKHGNILK</sequence>
<protein>
    <submittedName>
        <fullName evidence="1">Uncharacterized protein</fullName>
    </submittedName>
</protein>
<dbReference type="InterPro" id="IPR022385">
    <property type="entry name" value="Rhs_assc_core"/>
</dbReference>
<reference evidence="1" key="1">
    <citation type="submission" date="2011-05" db="EMBL/GenBank/DDBJ databases">
        <title>Unity in variety -- the pan-genome of the Chlamydiae.</title>
        <authorList>
            <person name="Collingro A."/>
            <person name="Tischler P."/>
            <person name="Weinmaier T."/>
            <person name="Penz T."/>
            <person name="Heinz E."/>
            <person name="Brunham R.C."/>
            <person name="Read T.D."/>
            <person name="Bavoil P.M."/>
            <person name="Sachse K."/>
            <person name="Kahane S."/>
            <person name="Friedman M.G."/>
            <person name="Rattei T."/>
            <person name="Myers G.S.A."/>
            <person name="Horn M."/>
        </authorList>
    </citation>
    <scope>NUCLEOTIDE SEQUENCE</scope>
    <source>
        <strain evidence="1">2032/99</strain>
    </source>
</reference>
<proteinExistence type="predicted"/>
<dbReference type="Gene3D" id="2.180.10.10">
    <property type="entry name" value="RHS repeat-associated core"/>
    <property type="match status" value="1"/>
</dbReference>
<dbReference type="EMBL" id="FR872657">
    <property type="protein sequence ID" value="CCB91811.1"/>
    <property type="molecule type" value="Genomic_DNA"/>
</dbReference>
<dbReference type="NCBIfam" id="TIGR03696">
    <property type="entry name" value="Rhs_assc_core"/>
    <property type="match status" value="1"/>
</dbReference>
<name>F8LE96_9BACT</name>